<dbReference type="Gene3D" id="3.60.110.10">
    <property type="entry name" value="Carbon-nitrogen hydrolase"/>
    <property type="match status" value="1"/>
</dbReference>
<accession>A0A8H4NA69</accession>
<dbReference type="EC" id="3.5.5.1" evidence="4"/>
<reference evidence="7" key="1">
    <citation type="submission" date="2020-04" db="EMBL/GenBank/DDBJ databases">
        <title>Genome Assembly and Annotation of Botryosphaeria dothidea sdau 11-99, a Latent Pathogen of Apple Fruit Ring Rot in China.</title>
        <authorList>
            <person name="Yu C."/>
            <person name="Diao Y."/>
            <person name="Lu Q."/>
            <person name="Zhao J."/>
            <person name="Cui S."/>
            <person name="Peng C."/>
            <person name="He B."/>
            <person name="Liu H."/>
        </authorList>
    </citation>
    <scope>NUCLEOTIDE SEQUENCE [LARGE SCALE GENOMIC DNA]</scope>
    <source>
        <strain evidence="7">Sdau11-99</strain>
    </source>
</reference>
<comment type="similarity">
    <text evidence="1">Belongs to the carbon-nitrogen hydrolase superfamily. Nitrilase family.</text>
</comment>
<evidence type="ECO:0000256" key="3">
    <source>
        <dbReference type="ARBA" id="ARBA00036406"/>
    </source>
</evidence>
<dbReference type="AlphaFoldDB" id="A0A8H4NA69"/>
<evidence type="ECO:0000256" key="1">
    <source>
        <dbReference type="ARBA" id="ARBA00008129"/>
    </source>
</evidence>
<dbReference type="PANTHER" id="PTHR46044:SF14">
    <property type="entry name" value="ARYLACETONITRILASE"/>
    <property type="match status" value="1"/>
</dbReference>
<name>A0A8H4NA69_9PEZI</name>
<dbReference type="PANTHER" id="PTHR46044">
    <property type="entry name" value="NITRILASE"/>
    <property type="match status" value="1"/>
</dbReference>
<feature type="domain" description="CN hydrolase" evidence="6">
    <location>
        <begin position="27"/>
        <end position="310"/>
    </location>
</feature>
<dbReference type="PROSITE" id="PS50263">
    <property type="entry name" value="CN_HYDROLASE"/>
    <property type="match status" value="1"/>
</dbReference>
<comment type="catalytic activity">
    <reaction evidence="3">
        <text>a nitrile + 2 H2O = a carboxylate + NH4(+)</text>
        <dbReference type="Rhea" id="RHEA:21724"/>
        <dbReference type="ChEBI" id="CHEBI:15377"/>
        <dbReference type="ChEBI" id="CHEBI:18379"/>
        <dbReference type="ChEBI" id="CHEBI:28938"/>
        <dbReference type="ChEBI" id="CHEBI:29067"/>
        <dbReference type="EC" id="3.5.5.1"/>
    </reaction>
</comment>
<feature type="active site" description="Proton acceptor" evidence="5">
    <location>
        <position position="67"/>
    </location>
</feature>
<dbReference type="InterPro" id="IPR003010">
    <property type="entry name" value="C-N_Hydrolase"/>
</dbReference>
<dbReference type="GO" id="GO:0016836">
    <property type="term" value="F:hydro-lyase activity"/>
    <property type="evidence" value="ECO:0007669"/>
    <property type="project" value="UniProtKB-ARBA"/>
</dbReference>
<dbReference type="InterPro" id="IPR044149">
    <property type="entry name" value="Nitrilases_CHs"/>
</dbReference>
<dbReference type="SUPFAM" id="SSF56317">
    <property type="entry name" value="Carbon-nitrogen hydrolase"/>
    <property type="match status" value="1"/>
</dbReference>
<organism evidence="7 8">
    <name type="scientific">Botryosphaeria dothidea</name>
    <dbReference type="NCBI Taxonomy" id="55169"/>
    <lineage>
        <taxon>Eukaryota</taxon>
        <taxon>Fungi</taxon>
        <taxon>Dikarya</taxon>
        <taxon>Ascomycota</taxon>
        <taxon>Pezizomycotina</taxon>
        <taxon>Dothideomycetes</taxon>
        <taxon>Dothideomycetes incertae sedis</taxon>
        <taxon>Botryosphaeriales</taxon>
        <taxon>Botryosphaeriaceae</taxon>
        <taxon>Botryosphaeria</taxon>
    </lineage>
</organism>
<evidence type="ECO:0000313" key="7">
    <source>
        <dbReference type="EMBL" id="KAF4311531.1"/>
    </source>
</evidence>
<dbReference type="PROSITE" id="PS00920">
    <property type="entry name" value="NITRIL_CHT_1"/>
    <property type="match status" value="1"/>
</dbReference>
<dbReference type="InterPro" id="IPR036526">
    <property type="entry name" value="C-N_Hydrolase_sf"/>
</dbReference>
<proteinExistence type="inferred from homology"/>
<protein>
    <recommendedName>
        <fullName evidence="4">nitrilase</fullName>
        <ecNumber evidence="4">3.5.5.1</ecNumber>
    </recommendedName>
</protein>
<evidence type="ECO:0000256" key="2">
    <source>
        <dbReference type="ARBA" id="ARBA00022801"/>
    </source>
</evidence>
<keyword evidence="2" id="KW-0378">Hydrolase</keyword>
<comment type="caution">
    <text evidence="7">The sequence shown here is derived from an EMBL/GenBank/DDBJ whole genome shotgun (WGS) entry which is preliminary data.</text>
</comment>
<evidence type="ECO:0000256" key="4">
    <source>
        <dbReference type="ARBA" id="ARBA00039045"/>
    </source>
</evidence>
<keyword evidence="8" id="KW-1185">Reference proteome</keyword>
<evidence type="ECO:0000256" key="5">
    <source>
        <dbReference type="PROSITE-ProRule" id="PRU10139"/>
    </source>
</evidence>
<dbReference type="EMBL" id="WWBZ02000009">
    <property type="protein sequence ID" value="KAF4311531.1"/>
    <property type="molecule type" value="Genomic_DNA"/>
</dbReference>
<dbReference type="OrthoDB" id="10250282at2759"/>
<dbReference type="Pfam" id="PF00795">
    <property type="entry name" value="CN_hydrolase"/>
    <property type="match status" value="1"/>
</dbReference>
<dbReference type="CDD" id="cd07564">
    <property type="entry name" value="nitrilases_CHs"/>
    <property type="match status" value="1"/>
</dbReference>
<sequence length="353" mass="39508">MSTEQSTPSIISLTESTSTISMANKQIKVAALQAEPVWNDLQGGVDKAIAYIQEAASNGANVLGFPEVFIPGYPWSIWANSVIDNAKFMDEYFQNSLERESEEMDRIRAAVREAGIFVVLGYSERYRGSLYIAQSFIDPTGTIVHHRRKIKPTHVERAYYGDGQADSLKTVVQTPFGKVGGLNCWEHTQVLLRYYEYSQDVDIHVASWPLIWDQPDAKSLDEKWAKWPYHITPEASQRLSQVLGIEGACFVLVCTQILTEKNRERCQLQNYPYAVTPSGGFSAIYGPDGGELAKPLGPGEEGILYADVDLHEKDLAKHNLDIVGHYSRPDLLSLRVTTEQGTPVHFREKPALK</sequence>
<gene>
    <name evidence="7" type="ORF">GTA08_BOTSDO13000</name>
</gene>
<evidence type="ECO:0000259" key="6">
    <source>
        <dbReference type="PROSITE" id="PS50263"/>
    </source>
</evidence>
<dbReference type="InterPro" id="IPR000132">
    <property type="entry name" value="Nitrilase/CN_hydratase_CS"/>
</dbReference>
<evidence type="ECO:0000313" key="8">
    <source>
        <dbReference type="Proteomes" id="UP000572817"/>
    </source>
</evidence>
<dbReference type="GO" id="GO:0000257">
    <property type="term" value="F:nitrilase activity"/>
    <property type="evidence" value="ECO:0007669"/>
    <property type="project" value="UniProtKB-EC"/>
</dbReference>
<dbReference type="Proteomes" id="UP000572817">
    <property type="component" value="Unassembled WGS sequence"/>
</dbReference>